<dbReference type="GO" id="GO:0051015">
    <property type="term" value="F:actin filament binding"/>
    <property type="evidence" value="ECO:0007669"/>
    <property type="project" value="TreeGrafter"/>
</dbReference>
<dbReference type="PRINTS" id="PR00888">
    <property type="entry name" value="SM22CALPONIN"/>
</dbReference>
<dbReference type="PROSITE" id="PS51122">
    <property type="entry name" value="CALPONIN_2"/>
    <property type="match status" value="1"/>
</dbReference>
<dbReference type="SUPFAM" id="SSF47576">
    <property type="entry name" value="Calponin-homology domain, CH-domain"/>
    <property type="match status" value="1"/>
</dbReference>
<dbReference type="InterPro" id="IPR003096">
    <property type="entry name" value="SM22_calponin"/>
</dbReference>
<dbReference type="SMART" id="SM00033">
    <property type="entry name" value="CH"/>
    <property type="match status" value="1"/>
</dbReference>
<dbReference type="InterPro" id="IPR036872">
    <property type="entry name" value="CH_dom_sf"/>
</dbReference>
<dbReference type="OMA" id="GVMEISC"/>
<dbReference type="OrthoDB" id="21595at2759"/>
<comment type="similarity">
    <text evidence="1">Belongs to the calponin family.</text>
</comment>
<dbReference type="GO" id="GO:0015629">
    <property type="term" value="C:actin cytoskeleton"/>
    <property type="evidence" value="ECO:0007669"/>
    <property type="project" value="TreeGrafter"/>
</dbReference>
<accession>T1KY43</accession>
<dbReference type="eggNOG" id="KOG2046">
    <property type="taxonomic scope" value="Eukaryota"/>
</dbReference>
<reference evidence="4" key="1">
    <citation type="submission" date="2011-08" db="EMBL/GenBank/DDBJ databases">
        <authorList>
            <person name="Rombauts S."/>
        </authorList>
    </citation>
    <scope>NUCLEOTIDE SEQUENCE</scope>
    <source>
        <strain evidence="4">London</strain>
    </source>
</reference>
<dbReference type="KEGG" id="tut:107368335"/>
<keyword evidence="4" id="KW-1185">Reference proteome</keyword>
<gene>
    <name evidence="3" type="primary">107368335</name>
</gene>
<dbReference type="Gene3D" id="1.10.418.10">
    <property type="entry name" value="Calponin-like domain"/>
    <property type="match status" value="1"/>
</dbReference>
<dbReference type="AlphaFoldDB" id="T1KY43"/>
<dbReference type="Pfam" id="PF00307">
    <property type="entry name" value="CH"/>
    <property type="match status" value="1"/>
</dbReference>
<protein>
    <recommendedName>
        <fullName evidence="2">Calponin-homology (CH) domain-containing protein</fullName>
    </recommendedName>
</protein>
<feature type="domain" description="Calponin-homology (CH)" evidence="2">
    <location>
        <begin position="24"/>
        <end position="146"/>
    </location>
</feature>
<dbReference type="PROSITE" id="PS50021">
    <property type="entry name" value="CH"/>
    <property type="match status" value="1"/>
</dbReference>
<name>T1KY43_TETUR</name>
<dbReference type="STRING" id="32264.T1KY43"/>
<proteinExistence type="inferred from homology"/>
<dbReference type="HOGENOM" id="CLU_055232_1_1_1"/>
<dbReference type="PANTHER" id="PTHR47385:SF5">
    <property type="entry name" value="TRANSGELIN"/>
    <property type="match status" value="1"/>
</dbReference>
<dbReference type="EMBL" id="CAEY01000699">
    <property type="status" value="NOT_ANNOTATED_CDS"/>
    <property type="molecule type" value="Genomic_DNA"/>
</dbReference>
<dbReference type="PANTHER" id="PTHR47385">
    <property type="entry name" value="CALPONIN"/>
    <property type="match status" value="1"/>
</dbReference>
<dbReference type="EnsemblMetazoa" id="tetur26g02400.1">
    <property type="protein sequence ID" value="tetur26g02400.1"/>
    <property type="gene ID" value="tetur26g02400"/>
</dbReference>
<dbReference type="GO" id="GO:0007015">
    <property type="term" value="P:actin filament organization"/>
    <property type="evidence" value="ECO:0007669"/>
    <property type="project" value="TreeGrafter"/>
</dbReference>
<evidence type="ECO:0000313" key="3">
    <source>
        <dbReference type="EnsemblMetazoa" id="tetur26g02400.1"/>
    </source>
</evidence>
<organism evidence="3 4">
    <name type="scientific">Tetranychus urticae</name>
    <name type="common">Two-spotted spider mite</name>
    <dbReference type="NCBI Taxonomy" id="32264"/>
    <lineage>
        <taxon>Eukaryota</taxon>
        <taxon>Metazoa</taxon>
        <taxon>Ecdysozoa</taxon>
        <taxon>Arthropoda</taxon>
        <taxon>Chelicerata</taxon>
        <taxon>Arachnida</taxon>
        <taxon>Acari</taxon>
        <taxon>Acariformes</taxon>
        <taxon>Trombidiformes</taxon>
        <taxon>Prostigmata</taxon>
        <taxon>Eleutherengona</taxon>
        <taxon>Raphignathae</taxon>
        <taxon>Tetranychoidea</taxon>
        <taxon>Tetranychidae</taxon>
        <taxon>Tetranychus</taxon>
    </lineage>
</organism>
<reference evidence="3" key="2">
    <citation type="submission" date="2015-06" db="UniProtKB">
        <authorList>
            <consortium name="EnsemblMetazoa"/>
        </authorList>
    </citation>
    <scope>IDENTIFICATION</scope>
</reference>
<dbReference type="Pfam" id="PF00402">
    <property type="entry name" value="Calponin"/>
    <property type="match status" value="1"/>
</dbReference>
<evidence type="ECO:0000256" key="1">
    <source>
        <dbReference type="ARBA" id="ARBA00009631"/>
    </source>
</evidence>
<evidence type="ECO:0000313" key="4">
    <source>
        <dbReference type="Proteomes" id="UP000015104"/>
    </source>
</evidence>
<dbReference type="Proteomes" id="UP000015104">
    <property type="component" value="Unassembled WGS sequence"/>
</dbReference>
<evidence type="ECO:0000259" key="2">
    <source>
        <dbReference type="PROSITE" id="PS50021"/>
    </source>
</evidence>
<sequence length="206" mass="22624">MASQGPSYGLSRELLLKAQAKFDVELANQALNWIQAVTNAPVNLNNNEDDNNNNSAGIKDQFEFAEALKDGIALCNLINALAPGSISKVNKLKTPFKERENIELFLKACETYGLRNHDLFQVNDLYERKNLYMVVNCLHSLGGLAQKKGYDGPVIGVKFAEENKREFDEETLKKGKSIIGLQSGSNGGASQAKMTPYGATRQIIPS</sequence>
<dbReference type="InterPro" id="IPR000557">
    <property type="entry name" value="Calponin_repeat"/>
</dbReference>
<dbReference type="InterPro" id="IPR050606">
    <property type="entry name" value="Calponin-like"/>
</dbReference>
<dbReference type="InterPro" id="IPR001715">
    <property type="entry name" value="CH_dom"/>
</dbReference>